<dbReference type="InterPro" id="IPR024519">
    <property type="entry name" value="IAT_beta"/>
</dbReference>
<dbReference type="InterPro" id="IPR038177">
    <property type="entry name" value="IAT_beta_sf"/>
</dbReference>
<dbReference type="EMBL" id="JAESND010000004">
    <property type="protein sequence ID" value="MBM3116208.1"/>
    <property type="molecule type" value="Genomic_DNA"/>
</dbReference>
<dbReference type="Gene3D" id="2.40.160.160">
    <property type="entry name" value="Inverse autotransporter, beta-domain"/>
    <property type="match status" value="1"/>
</dbReference>
<feature type="chain" id="PRO_5046463675" evidence="2">
    <location>
        <begin position="20"/>
        <end position="416"/>
    </location>
</feature>
<reference evidence="4 5" key="1">
    <citation type="submission" date="2021-01" db="EMBL/GenBank/DDBJ databases">
        <title>Draft Genome Sequence and Polyhydroxyalkanoate Biosynthetic Potential of Jeongeupia naejangsanensis Type Strain DSM 24253.</title>
        <authorList>
            <person name="Turrini P."/>
            <person name="Artuso I."/>
            <person name="Lugli G.A."/>
            <person name="Frangipani E."/>
            <person name="Ventura M."/>
            <person name="Visca P."/>
        </authorList>
    </citation>
    <scope>NUCLEOTIDE SEQUENCE [LARGE SCALE GENOMIC DNA]</scope>
    <source>
        <strain evidence="4 5">DSM 24253</strain>
    </source>
</reference>
<feature type="signal peptide" evidence="2">
    <location>
        <begin position="1"/>
        <end position="19"/>
    </location>
</feature>
<dbReference type="Proteomes" id="UP000809431">
    <property type="component" value="Unassembled WGS sequence"/>
</dbReference>
<sequence length="416" mass="43971">MRHTLILLLVAAHSWAADAPFPSDAAGNPLPDIGGGIAHQDSTQALATIAEQSLQGGEYGWRSTLLDHSGTGLESLLDRYGQARISTQLDDRGRIGDSNAEMLLPIDQQLQSSRFAQFGVNSSNDQLVGNLGIVQREQYGNWLTDYSAFVDQAIGDDTTRIGIGSSSSGSNLQFAVNAYLPVGQGDGSERAAPGFDLSAKAYLPDYPQLVGSVTFARYHGDGITLPDNDEARDNPSTFTAALNYQPMPLLRLGASVQRDDAEVSDWQIQAMLSYQLGVPLAKQLRSNAAPTSLARKRNEFVERNSAVALQRPTEQVPEATFSASLSAEPATSSATLNVQTSRPVVSLSWQGDASAYVVGGGPSPLLGRSGPLSARVKLALPSDGHSYSLAARVVDSSGNTTVTPAISLQAPMKNGA</sequence>
<proteinExistence type="inferred from homology"/>
<gene>
    <name evidence="4" type="ORF">JMJ54_10205</name>
</gene>
<organism evidence="4 5">
    <name type="scientific">Jeongeupia naejangsanensis</name>
    <dbReference type="NCBI Taxonomy" id="613195"/>
    <lineage>
        <taxon>Bacteria</taxon>
        <taxon>Pseudomonadati</taxon>
        <taxon>Pseudomonadota</taxon>
        <taxon>Betaproteobacteria</taxon>
        <taxon>Neisseriales</taxon>
        <taxon>Chitinibacteraceae</taxon>
        <taxon>Jeongeupia</taxon>
    </lineage>
</organism>
<evidence type="ECO:0000259" key="3">
    <source>
        <dbReference type="Pfam" id="PF11924"/>
    </source>
</evidence>
<evidence type="ECO:0000313" key="5">
    <source>
        <dbReference type="Proteomes" id="UP000809431"/>
    </source>
</evidence>
<feature type="domain" description="Inverse autotransporter beta-domain" evidence="3">
    <location>
        <begin position="70"/>
        <end position="304"/>
    </location>
</feature>
<comment type="caution">
    <text evidence="4">The sequence shown here is derived from an EMBL/GenBank/DDBJ whole genome shotgun (WGS) entry which is preliminary data.</text>
</comment>
<evidence type="ECO:0000256" key="1">
    <source>
        <dbReference type="ARBA" id="ARBA00010116"/>
    </source>
</evidence>
<evidence type="ECO:0000256" key="2">
    <source>
        <dbReference type="SAM" id="SignalP"/>
    </source>
</evidence>
<keyword evidence="2" id="KW-0732">Signal</keyword>
<keyword evidence="5" id="KW-1185">Reference proteome</keyword>
<evidence type="ECO:0000313" key="4">
    <source>
        <dbReference type="EMBL" id="MBM3116208.1"/>
    </source>
</evidence>
<dbReference type="InterPro" id="IPR051715">
    <property type="entry name" value="Intimin-Invasin_domain"/>
</dbReference>
<comment type="similarity">
    <text evidence="1">Belongs to the intimin/invasin family.</text>
</comment>
<name>A0ABS2BKR9_9NEIS</name>
<dbReference type="Pfam" id="PF11924">
    <property type="entry name" value="IAT_beta"/>
    <property type="match status" value="1"/>
</dbReference>
<dbReference type="PANTHER" id="PTHR39576:SF2">
    <property type="entry name" value="ATTACHING AND EFFACING PROTEIN HOMOLOG-RELATED"/>
    <property type="match status" value="1"/>
</dbReference>
<accession>A0ABS2BKR9</accession>
<dbReference type="PANTHER" id="PTHR39576">
    <property type="entry name" value="ATTACHING AND EFFACING PROTEIN HOMOLOG-RELATED-RELATED"/>
    <property type="match status" value="1"/>
</dbReference>
<protein>
    <submittedName>
        <fullName evidence="4">Inverse autotransporter beta domain-containing protein</fullName>
    </submittedName>
</protein>
<dbReference type="RefSeq" id="WP_203538366.1">
    <property type="nucleotide sequence ID" value="NZ_JAESND010000004.1"/>
</dbReference>